<dbReference type="GO" id="GO:0045134">
    <property type="term" value="F:UDP phosphatase activity"/>
    <property type="evidence" value="ECO:0007669"/>
    <property type="project" value="TreeGrafter"/>
</dbReference>
<evidence type="ECO:0000256" key="3">
    <source>
        <dbReference type="PIRSR" id="PIRSR600407-1"/>
    </source>
</evidence>
<evidence type="ECO:0000256" key="4">
    <source>
        <dbReference type="PIRSR" id="PIRSR600407-2"/>
    </source>
</evidence>
<dbReference type="Gene3D" id="3.30.420.40">
    <property type="match status" value="1"/>
</dbReference>
<keyword evidence="8" id="KW-1185">Reference proteome</keyword>
<keyword evidence="4" id="KW-0547">Nucleotide-binding</keyword>
<keyword evidence="6" id="KW-0472">Membrane</keyword>
<dbReference type="Gene3D" id="3.30.420.150">
    <property type="entry name" value="Exopolyphosphatase. Domain 2"/>
    <property type="match status" value="1"/>
</dbReference>
<organism evidence="7 8">
    <name type="scientific">Piptocephalis cylindrospora</name>
    <dbReference type="NCBI Taxonomy" id="1907219"/>
    <lineage>
        <taxon>Eukaryota</taxon>
        <taxon>Fungi</taxon>
        <taxon>Fungi incertae sedis</taxon>
        <taxon>Zoopagomycota</taxon>
        <taxon>Zoopagomycotina</taxon>
        <taxon>Zoopagomycetes</taxon>
        <taxon>Zoopagales</taxon>
        <taxon>Piptocephalidaceae</taxon>
        <taxon>Piptocephalis</taxon>
    </lineage>
</organism>
<dbReference type="GO" id="GO:0016020">
    <property type="term" value="C:membrane"/>
    <property type="evidence" value="ECO:0007669"/>
    <property type="project" value="TreeGrafter"/>
</dbReference>
<dbReference type="PROSITE" id="PS01238">
    <property type="entry name" value="GDA1_CD39_NTPASE"/>
    <property type="match status" value="1"/>
</dbReference>
<keyword evidence="4" id="KW-0067">ATP-binding</keyword>
<dbReference type="CDD" id="cd24039">
    <property type="entry name" value="ASKHA_NBD_YND1-like"/>
    <property type="match status" value="1"/>
</dbReference>
<gene>
    <name evidence="7" type="ORF">BJ684DRAFT_22031</name>
</gene>
<dbReference type="OrthoDB" id="6372431at2759"/>
<evidence type="ECO:0000313" key="7">
    <source>
        <dbReference type="EMBL" id="RKP11406.1"/>
    </source>
</evidence>
<dbReference type="EMBL" id="KZ988937">
    <property type="protein sequence ID" value="RKP11406.1"/>
    <property type="molecule type" value="Genomic_DNA"/>
</dbReference>
<feature type="transmembrane region" description="Helical" evidence="6">
    <location>
        <begin position="500"/>
        <end position="517"/>
    </location>
</feature>
<dbReference type="GO" id="GO:0046036">
    <property type="term" value="P:CTP metabolic process"/>
    <property type="evidence" value="ECO:0007669"/>
    <property type="project" value="TreeGrafter"/>
</dbReference>
<dbReference type="GO" id="GO:0004382">
    <property type="term" value="F:GDP phosphatase activity"/>
    <property type="evidence" value="ECO:0007669"/>
    <property type="project" value="TreeGrafter"/>
</dbReference>
<keyword evidence="6" id="KW-0812">Transmembrane</keyword>
<sequence length="546" mass="59996">MPWREHRRYAVLVDAGSSGSRVQVYSWKDPLHARRFASSEQLRNLPHVELGDELGLHWQMKQEPGISSFASHPSSISEHLGPLLDFALSVIPASEVSRTPFYLFATAGVRLLEESERKALLDAACAYVHASTSLYLPSCSDHVRAISGEQEGIYGWIAVNYLMEGFHFKAKDLPSSSSHSLVGGSTYGFLDMGGASTQVAFAPDPHVAQAHAHDMTPVRLHTLGGEPVDWDVFVTTFLGFGTNEARRRHVEGLLDATNPSGSGPAHPEHLTRDAGAHIIHDPCLHAGLTLPYTLTEPPMALRGTGRFQECRSITMPLLNKTAPCESLPCLFNGVHAPEIDFTRHRFIGVSEYWYSSHDVLGLGGAYDAEEYDGAAQQFCSRSWTDILAERKGGRYHSGVELSRLQLQCFKAAWLSNVLHEGLGIPRHSASEGPGLGSEGASLPGSSPPFNHSIPAFQSVEAIGDIQVSWTLGAAILHALLVPPPEVTWVDEEEEHGNLSYLLWGLGLVALWAAWVAWRVRSRKGRSLWPRGRRASFRPRKPYKMTV</sequence>
<dbReference type="PANTHER" id="PTHR11782">
    <property type="entry name" value="ADENOSINE/GUANOSINE DIPHOSPHATASE"/>
    <property type="match status" value="1"/>
</dbReference>
<proteinExistence type="inferred from homology"/>
<keyword evidence="2 5" id="KW-0378">Hydrolase</keyword>
<protein>
    <submittedName>
        <fullName evidence="7">Nucleoside phosphatase GDA1/CD39</fullName>
    </submittedName>
</protein>
<evidence type="ECO:0000256" key="1">
    <source>
        <dbReference type="ARBA" id="ARBA00009283"/>
    </source>
</evidence>
<dbReference type="Pfam" id="PF01150">
    <property type="entry name" value="GDA1_CD39"/>
    <property type="match status" value="1"/>
</dbReference>
<dbReference type="GO" id="GO:0005524">
    <property type="term" value="F:ATP binding"/>
    <property type="evidence" value="ECO:0007669"/>
    <property type="project" value="UniProtKB-KW"/>
</dbReference>
<feature type="binding site" evidence="4">
    <location>
        <begin position="194"/>
        <end position="198"/>
    </location>
    <ligand>
        <name>ATP</name>
        <dbReference type="ChEBI" id="CHEBI:30616"/>
    </ligand>
</feature>
<dbReference type="InterPro" id="IPR000407">
    <property type="entry name" value="GDA1_CD39_NTPase"/>
</dbReference>
<dbReference type="GO" id="GO:0017111">
    <property type="term" value="F:ribonucleoside triphosphate phosphatase activity"/>
    <property type="evidence" value="ECO:0007669"/>
    <property type="project" value="TreeGrafter"/>
</dbReference>
<comment type="similarity">
    <text evidence="1 5">Belongs to the GDA1/CD39 NTPase family.</text>
</comment>
<accession>A0A4P9XYB6</accession>
<keyword evidence="6" id="KW-1133">Transmembrane helix</keyword>
<evidence type="ECO:0000313" key="8">
    <source>
        <dbReference type="Proteomes" id="UP000267251"/>
    </source>
</evidence>
<evidence type="ECO:0000256" key="2">
    <source>
        <dbReference type="ARBA" id="ARBA00022801"/>
    </source>
</evidence>
<dbReference type="GO" id="GO:0005794">
    <property type="term" value="C:Golgi apparatus"/>
    <property type="evidence" value="ECO:0007669"/>
    <property type="project" value="TreeGrafter"/>
</dbReference>
<name>A0A4P9XYB6_9FUNG</name>
<dbReference type="AlphaFoldDB" id="A0A4P9XYB6"/>
<dbReference type="Proteomes" id="UP000267251">
    <property type="component" value="Unassembled WGS sequence"/>
</dbReference>
<dbReference type="GO" id="GO:0006256">
    <property type="term" value="P:UDP catabolic process"/>
    <property type="evidence" value="ECO:0007669"/>
    <property type="project" value="TreeGrafter"/>
</dbReference>
<reference evidence="8" key="1">
    <citation type="journal article" date="2018" name="Nat. Microbiol.">
        <title>Leveraging single-cell genomics to expand the fungal tree of life.</title>
        <authorList>
            <person name="Ahrendt S.R."/>
            <person name="Quandt C.A."/>
            <person name="Ciobanu D."/>
            <person name="Clum A."/>
            <person name="Salamov A."/>
            <person name="Andreopoulos B."/>
            <person name="Cheng J.F."/>
            <person name="Woyke T."/>
            <person name="Pelin A."/>
            <person name="Henrissat B."/>
            <person name="Reynolds N.K."/>
            <person name="Benny G.L."/>
            <person name="Smith M.E."/>
            <person name="James T.Y."/>
            <person name="Grigoriev I.V."/>
        </authorList>
    </citation>
    <scope>NUCLEOTIDE SEQUENCE [LARGE SCALE GENOMIC DNA]</scope>
</reference>
<dbReference type="PANTHER" id="PTHR11782:SF121">
    <property type="entry name" value="NUCLEOSIDE-DIPHOSPHATASE MIG-23"/>
    <property type="match status" value="1"/>
</dbReference>
<evidence type="ECO:0000256" key="6">
    <source>
        <dbReference type="SAM" id="Phobius"/>
    </source>
</evidence>
<feature type="active site" description="Proton acceptor" evidence="3">
    <location>
        <position position="151"/>
    </location>
</feature>
<evidence type="ECO:0000256" key="5">
    <source>
        <dbReference type="RuleBase" id="RU003833"/>
    </source>
</evidence>